<reference evidence="1 2" key="1">
    <citation type="submission" date="2018-11" db="EMBL/GenBank/DDBJ databases">
        <authorList>
            <consortium name="Pathogen Informatics"/>
        </authorList>
    </citation>
    <scope>NUCLEOTIDE SEQUENCE [LARGE SCALE GENOMIC DNA]</scope>
</reference>
<dbReference type="Proteomes" id="UP000270094">
    <property type="component" value="Unassembled WGS sequence"/>
</dbReference>
<dbReference type="OrthoDB" id="5873858at2759"/>
<name>A0A3P7IS40_STRVU</name>
<sequence length="155" mass="16045">MKSFNIKFCLAVRFDALTEGQGDDVLTNATAHVYKGVEGTISLGISSSRNAVGADQSSIQNHALGQIGLLILNATGNVNAQGQRANSASEITAADYGGNKSVSSIQKGEASGTGDTLVQANGGAVMSNYGFNSPHSVVLNSEHPEKMWKGGLDPY</sequence>
<accession>A0A3P7IS40</accession>
<proteinExistence type="predicted"/>
<organism evidence="1 2">
    <name type="scientific">Strongylus vulgaris</name>
    <name type="common">Blood worm</name>
    <dbReference type="NCBI Taxonomy" id="40348"/>
    <lineage>
        <taxon>Eukaryota</taxon>
        <taxon>Metazoa</taxon>
        <taxon>Ecdysozoa</taxon>
        <taxon>Nematoda</taxon>
        <taxon>Chromadorea</taxon>
        <taxon>Rhabditida</taxon>
        <taxon>Rhabditina</taxon>
        <taxon>Rhabditomorpha</taxon>
        <taxon>Strongyloidea</taxon>
        <taxon>Strongylidae</taxon>
        <taxon>Strongylus</taxon>
    </lineage>
</organism>
<evidence type="ECO:0000313" key="2">
    <source>
        <dbReference type="Proteomes" id="UP000270094"/>
    </source>
</evidence>
<evidence type="ECO:0000313" key="1">
    <source>
        <dbReference type="EMBL" id="VDM75721.1"/>
    </source>
</evidence>
<dbReference type="AlphaFoldDB" id="A0A3P7IS40"/>
<keyword evidence="2" id="KW-1185">Reference proteome</keyword>
<protein>
    <submittedName>
        <fullName evidence="1">Uncharacterized protein</fullName>
    </submittedName>
</protein>
<dbReference type="EMBL" id="UYYB01095743">
    <property type="protein sequence ID" value="VDM75721.1"/>
    <property type="molecule type" value="Genomic_DNA"/>
</dbReference>
<gene>
    <name evidence="1" type="ORF">SVUK_LOCUS10719</name>
</gene>